<dbReference type="CDD" id="cd01140">
    <property type="entry name" value="FatB"/>
    <property type="match status" value="1"/>
</dbReference>
<dbReference type="Pfam" id="PF01497">
    <property type="entry name" value="Peripla_BP_2"/>
    <property type="match status" value="1"/>
</dbReference>
<dbReference type="PATRIC" id="fig|1123069.3.peg.17"/>
<evidence type="ECO:0000256" key="2">
    <source>
        <dbReference type="ARBA" id="ARBA00008814"/>
    </source>
</evidence>
<evidence type="ECO:0000313" key="8">
    <source>
        <dbReference type="EMBL" id="EPX87813.1"/>
    </source>
</evidence>
<feature type="chain" id="PRO_5004555679" evidence="6">
    <location>
        <begin position="22"/>
        <end position="297"/>
    </location>
</feature>
<keyword evidence="3" id="KW-0813">Transport</keyword>
<evidence type="ECO:0000259" key="7">
    <source>
        <dbReference type="PROSITE" id="PS50983"/>
    </source>
</evidence>
<dbReference type="OrthoDB" id="63946at2"/>
<dbReference type="GO" id="GO:1901678">
    <property type="term" value="P:iron coordination entity transport"/>
    <property type="evidence" value="ECO:0007669"/>
    <property type="project" value="UniProtKB-ARBA"/>
</dbReference>
<evidence type="ECO:0000256" key="5">
    <source>
        <dbReference type="ARBA" id="ARBA00022729"/>
    </source>
</evidence>
<dbReference type="STRING" id="1123069.ruthe_00017"/>
<evidence type="ECO:0000313" key="9">
    <source>
        <dbReference type="Proteomes" id="UP000015346"/>
    </source>
</evidence>
<reference evidence="8 9" key="1">
    <citation type="journal article" date="2013" name="Stand. Genomic Sci.">
        <title>Genome sequence of the reddish-pigmented Rubellimicrobium thermophilum type strain (DSM 16684(T)), a member of the Roseobacter clade.</title>
        <authorList>
            <person name="Fiebig A."/>
            <person name="Riedel T."/>
            <person name="Gronow S."/>
            <person name="Petersen J."/>
            <person name="Klenk H.P."/>
            <person name="Goker M."/>
        </authorList>
    </citation>
    <scope>NUCLEOTIDE SEQUENCE [LARGE SCALE GENOMIC DNA]</scope>
    <source>
        <strain evidence="8 9">DSM 16684</strain>
    </source>
</reference>
<dbReference type="InterPro" id="IPR033870">
    <property type="entry name" value="FatB"/>
</dbReference>
<gene>
    <name evidence="8" type="ORF">ruthe_00017</name>
</gene>
<dbReference type="Proteomes" id="UP000015346">
    <property type="component" value="Unassembled WGS sequence"/>
</dbReference>
<proteinExistence type="inferred from homology"/>
<keyword evidence="4" id="KW-0410">Iron transport</keyword>
<dbReference type="PANTHER" id="PTHR30532:SF28">
    <property type="entry name" value="PETROBACTIN-BINDING PROTEIN YCLQ"/>
    <property type="match status" value="1"/>
</dbReference>
<sequence length="297" mass="30779">MLHHLGRAAAFLILTSLPAWAEDVTITTARGEVTLPANPATLAVMDIAAIDTLAALGVVPQGVPDKLYVPYLADRAGEATVIGTLFEPDLEALAGLDPDLIIAGGRSASQVEALSQVAPTIDMTIWEDVVGQGRDRIAAYGTLFGKEEQAAQLIAALDAKLAETAAAVAGKGNALILQTNGPKISAYGAGSRFGWIHTALGLPEAHENLNPETHGDSVSFEFIAEVNPDWLIVIDRAAAIGEPASAADTLDNPLVAGTTAGQKGQIVYLSPAPIYIAGGGYTSMMTTLDELLAAFSR</sequence>
<dbReference type="Gene3D" id="3.40.50.1980">
    <property type="entry name" value="Nitrogenase molybdenum iron protein domain"/>
    <property type="match status" value="2"/>
</dbReference>
<organism evidence="8 9">
    <name type="scientific">Rubellimicrobium thermophilum DSM 16684</name>
    <dbReference type="NCBI Taxonomy" id="1123069"/>
    <lineage>
        <taxon>Bacteria</taxon>
        <taxon>Pseudomonadati</taxon>
        <taxon>Pseudomonadota</taxon>
        <taxon>Alphaproteobacteria</taxon>
        <taxon>Rhodobacterales</taxon>
        <taxon>Roseobacteraceae</taxon>
        <taxon>Rubellimicrobium</taxon>
    </lineage>
</organism>
<accession>S9R748</accession>
<evidence type="ECO:0000256" key="1">
    <source>
        <dbReference type="ARBA" id="ARBA00004196"/>
    </source>
</evidence>
<dbReference type="PROSITE" id="PS50983">
    <property type="entry name" value="FE_B12_PBP"/>
    <property type="match status" value="1"/>
</dbReference>
<keyword evidence="5 6" id="KW-0732">Signal</keyword>
<dbReference type="HOGENOM" id="CLU_038034_3_0_5"/>
<evidence type="ECO:0000256" key="4">
    <source>
        <dbReference type="ARBA" id="ARBA00022496"/>
    </source>
</evidence>
<feature type="signal peptide" evidence="6">
    <location>
        <begin position="1"/>
        <end position="21"/>
    </location>
</feature>
<evidence type="ECO:0000256" key="3">
    <source>
        <dbReference type="ARBA" id="ARBA00022448"/>
    </source>
</evidence>
<comment type="caution">
    <text evidence="8">The sequence shown here is derived from an EMBL/GenBank/DDBJ whole genome shotgun (WGS) entry which is preliminary data.</text>
</comment>
<dbReference type="SUPFAM" id="SSF53807">
    <property type="entry name" value="Helical backbone' metal receptor"/>
    <property type="match status" value="1"/>
</dbReference>
<evidence type="ECO:0000256" key="6">
    <source>
        <dbReference type="SAM" id="SignalP"/>
    </source>
</evidence>
<comment type="similarity">
    <text evidence="2">Belongs to the bacterial solute-binding protein 8 family.</text>
</comment>
<feature type="domain" description="Fe/B12 periplasmic-binding" evidence="7">
    <location>
        <begin position="41"/>
        <end position="297"/>
    </location>
</feature>
<keyword evidence="4" id="KW-0406">Ion transport</keyword>
<dbReference type="RefSeq" id="WP_021096166.1">
    <property type="nucleotide sequence ID" value="NZ_KE557318.1"/>
</dbReference>
<keyword evidence="4" id="KW-0408">Iron</keyword>
<protein>
    <submittedName>
        <fullName evidence="8">ABC-type enterochelin transport system, periplasmic component</fullName>
    </submittedName>
</protein>
<dbReference type="PANTHER" id="PTHR30532">
    <property type="entry name" value="IRON III DICITRATE-BINDING PERIPLASMIC PROTEIN"/>
    <property type="match status" value="1"/>
</dbReference>
<dbReference type="InterPro" id="IPR051313">
    <property type="entry name" value="Bact_iron-sidero_bind"/>
</dbReference>
<keyword evidence="9" id="KW-1185">Reference proteome</keyword>
<name>S9R748_9RHOB</name>
<dbReference type="InterPro" id="IPR002491">
    <property type="entry name" value="ABC_transptr_periplasmic_BD"/>
</dbReference>
<comment type="subcellular location">
    <subcellularLocation>
        <location evidence="1">Cell envelope</location>
    </subcellularLocation>
</comment>
<dbReference type="AlphaFoldDB" id="S9R748"/>
<dbReference type="GO" id="GO:0030288">
    <property type="term" value="C:outer membrane-bounded periplasmic space"/>
    <property type="evidence" value="ECO:0007669"/>
    <property type="project" value="TreeGrafter"/>
</dbReference>
<dbReference type="EMBL" id="AOLV01000001">
    <property type="protein sequence ID" value="EPX87813.1"/>
    <property type="molecule type" value="Genomic_DNA"/>
</dbReference>